<proteinExistence type="predicted"/>
<organism evidence="1 2">
    <name type="scientific">Mucilaginibacter agri</name>
    <dbReference type="NCBI Taxonomy" id="2695265"/>
    <lineage>
        <taxon>Bacteria</taxon>
        <taxon>Pseudomonadati</taxon>
        <taxon>Bacteroidota</taxon>
        <taxon>Sphingobacteriia</taxon>
        <taxon>Sphingobacteriales</taxon>
        <taxon>Sphingobacteriaceae</taxon>
        <taxon>Mucilaginibacter</taxon>
    </lineage>
</organism>
<dbReference type="RefSeq" id="WP_166586010.1">
    <property type="nucleotide sequence ID" value="NZ_WWEO01000042.1"/>
</dbReference>
<gene>
    <name evidence="1" type="ORF">GSY63_11800</name>
</gene>
<evidence type="ECO:0000313" key="1">
    <source>
        <dbReference type="EMBL" id="NCD70043.1"/>
    </source>
</evidence>
<keyword evidence="2" id="KW-1185">Reference proteome</keyword>
<sequence>MSLSIFIKKIPDFEELSSGAKIEFFVYYLLNELKKDGVKPKDVQTCFDELHLSPYSNISGYLNSNSKRGKSQKFLKRKDYFFLENATKARIDTLVISEPVLEPADNLFPLSIFDNTRGYLTAFATEASCAYDYGLYNSCFFMLRKLMETLIIELFERHGIDSKIKNGGGGYLFLSDLISKLVGETTWHLTKITREDLPKIKKLADSSVHSKRFAAKKTDIDNMKTEIRIIYQELVSLIDYPNWK</sequence>
<reference evidence="1" key="2">
    <citation type="submission" date="2020-10" db="EMBL/GenBank/DDBJ databases">
        <title>Mucilaginibacter sp. nov., isolated from soil.</title>
        <authorList>
            <person name="Jeon C.O."/>
        </authorList>
    </citation>
    <scope>NUCLEOTIDE SEQUENCE</scope>
    <source>
        <strain evidence="1">R11</strain>
    </source>
</reference>
<dbReference type="AlphaFoldDB" id="A0A966DSE6"/>
<name>A0A966DSE6_9SPHI</name>
<protein>
    <recommendedName>
        <fullName evidence="3">DUF4145 domain-containing protein</fullName>
    </recommendedName>
</protein>
<evidence type="ECO:0000313" key="2">
    <source>
        <dbReference type="Proteomes" id="UP000638732"/>
    </source>
</evidence>
<dbReference type="EMBL" id="WWEO01000042">
    <property type="protein sequence ID" value="NCD70043.1"/>
    <property type="molecule type" value="Genomic_DNA"/>
</dbReference>
<evidence type="ECO:0008006" key="3">
    <source>
        <dbReference type="Google" id="ProtNLM"/>
    </source>
</evidence>
<reference evidence="1" key="1">
    <citation type="submission" date="2020-01" db="EMBL/GenBank/DDBJ databases">
        <authorList>
            <person name="Seo Y.L."/>
        </authorList>
    </citation>
    <scope>NUCLEOTIDE SEQUENCE</scope>
    <source>
        <strain evidence="1">R11</strain>
    </source>
</reference>
<comment type="caution">
    <text evidence="1">The sequence shown here is derived from an EMBL/GenBank/DDBJ whole genome shotgun (WGS) entry which is preliminary data.</text>
</comment>
<dbReference type="Proteomes" id="UP000638732">
    <property type="component" value="Unassembled WGS sequence"/>
</dbReference>
<accession>A0A966DSE6</accession>